<keyword evidence="2" id="KW-1133">Transmembrane helix</keyword>
<dbReference type="AlphaFoldDB" id="A0A2U8DN00"/>
<feature type="compositionally biased region" description="Low complexity" evidence="1">
    <location>
        <begin position="148"/>
        <end position="162"/>
    </location>
</feature>
<evidence type="ECO:0000313" key="5">
    <source>
        <dbReference type="Proteomes" id="UP000244910"/>
    </source>
</evidence>
<name>A0A2U8DN00_9CLOT</name>
<dbReference type="Pfam" id="PF14285">
    <property type="entry name" value="DUF4367"/>
    <property type="match status" value="1"/>
</dbReference>
<dbReference type="RefSeq" id="WP_032077603.1">
    <property type="nucleotide sequence ID" value="NZ_CP020953.1"/>
</dbReference>
<feature type="compositionally biased region" description="Low complexity" evidence="1">
    <location>
        <begin position="129"/>
        <end position="141"/>
    </location>
</feature>
<accession>A0A2U8DN00</accession>
<dbReference type="KEGG" id="cdrk:B9W14_05870"/>
<feature type="compositionally biased region" description="Polar residues" evidence="1">
    <location>
        <begin position="78"/>
        <end position="87"/>
    </location>
</feature>
<proteinExistence type="predicted"/>
<reference evidence="5" key="1">
    <citation type="submission" date="2017-04" db="EMBL/GenBank/DDBJ databases">
        <authorList>
            <person name="Song Y."/>
            <person name="Cho B.-K."/>
        </authorList>
    </citation>
    <scope>NUCLEOTIDE SEQUENCE [LARGE SCALE GENOMIC DNA]</scope>
    <source>
        <strain evidence="5">SL1</strain>
    </source>
</reference>
<keyword evidence="2" id="KW-0812">Transmembrane</keyword>
<feature type="compositionally biased region" description="Basic and acidic residues" evidence="1">
    <location>
        <begin position="88"/>
        <end position="98"/>
    </location>
</feature>
<feature type="domain" description="DUF4367" evidence="3">
    <location>
        <begin position="202"/>
        <end position="303"/>
    </location>
</feature>
<gene>
    <name evidence="4" type="ORF">B9W14_05870</name>
</gene>
<feature type="region of interest" description="Disordered" evidence="1">
    <location>
        <begin position="78"/>
        <end position="170"/>
    </location>
</feature>
<dbReference type="InterPro" id="IPR025377">
    <property type="entry name" value="DUF4367"/>
</dbReference>
<keyword evidence="5" id="KW-1185">Reference proteome</keyword>
<feature type="transmembrane region" description="Helical" evidence="2">
    <location>
        <begin position="44"/>
        <end position="63"/>
    </location>
</feature>
<sequence>MKDNMEYFKEASNLLLKDIHATEKLKKMTLEKCKSQKKNRIKPILATAASVAFLIIGFTYNYFFNNSTIPRNYVDNNEQQYKNSNDSGKVKEDSKTKSTNELAKSVNDSSKNKGESSTSAINKVDDNSNKSNTNTTSSVDSAAGSFKSPNSTSTSVNSTQSSLAPNENFSGKESYKGLQGIASPQKNLDMVTAEKYFESKIITPSYVPDGFNLTDISIPDAKLKCIKLKYSSDSSYFEIYESKNLSNLDGSKTVYINANKAYINYTKDSKSANTQIVWINNNVQYYLSSTLPEDSLINIAKSIN</sequence>
<organism evidence="4 5">
    <name type="scientific">Clostridium drakei</name>
    <dbReference type="NCBI Taxonomy" id="332101"/>
    <lineage>
        <taxon>Bacteria</taxon>
        <taxon>Bacillati</taxon>
        <taxon>Bacillota</taxon>
        <taxon>Clostridia</taxon>
        <taxon>Eubacteriales</taxon>
        <taxon>Clostridiaceae</taxon>
        <taxon>Clostridium</taxon>
    </lineage>
</organism>
<dbReference type="EMBL" id="CP020953">
    <property type="protein sequence ID" value="AWI04043.1"/>
    <property type="molecule type" value="Genomic_DNA"/>
</dbReference>
<keyword evidence="2" id="KW-0472">Membrane</keyword>
<evidence type="ECO:0000256" key="2">
    <source>
        <dbReference type="SAM" id="Phobius"/>
    </source>
</evidence>
<evidence type="ECO:0000259" key="3">
    <source>
        <dbReference type="Pfam" id="PF14285"/>
    </source>
</evidence>
<feature type="compositionally biased region" description="Polar residues" evidence="1">
    <location>
        <begin position="99"/>
        <end position="121"/>
    </location>
</feature>
<dbReference type="Proteomes" id="UP000244910">
    <property type="component" value="Chromosome"/>
</dbReference>
<protein>
    <recommendedName>
        <fullName evidence="3">DUF4367 domain-containing protein</fullName>
    </recommendedName>
</protein>
<evidence type="ECO:0000256" key="1">
    <source>
        <dbReference type="SAM" id="MobiDB-lite"/>
    </source>
</evidence>
<dbReference type="OrthoDB" id="1935981at2"/>
<evidence type="ECO:0000313" key="4">
    <source>
        <dbReference type="EMBL" id="AWI04043.1"/>
    </source>
</evidence>